<keyword evidence="2" id="KW-1185">Reference proteome</keyword>
<comment type="caution">
    <text evidence="1">The sequence shown here is derived from an EMBL/GenBank/DDBJ whole genome shotgun (WGS) entry which is preliminary data.</text>
</comment>
<gene>
    <name evidence="1" type="ORF">SNE40_018233</name>
</gene>
<accession>A0AAN8PGU6</accession>
<proteinExistence type="predicted"/>
<reference evidence="1 2" key="1">
    <citation type="submission" date="2024-01" db="EMBL/GenBank/DDBJ databases">
        <title>The genome of the rayed Mediterranean limpet Patella caerulea (Linnaeus, 1758).</title>
        <authorList>
            <person name="Anh-Thu Weber A."/>
            <person name="Halstead-Nussloch G."/>
        </authorList>
    </citation>
    <scope>NUCLEOTIDE SEQUENCE [LARGE SCALE GENOMIC DNA]</scope>
    <source>
        <strain evidence="1">AATW-2023a</strain>
        <tissue evidence="1">Whole specimen</tissue>
    </source>
</reference>
<dbReference type="AlphaFoldDB" id="A0AAN8PGU6"/>
<sequence>MSHRFVNFNLPELQTYLRKRGITVSGYNKPALIDIAVAADKLQLSTDPDLSSDSTTDVIKNKLQQANLSTYITSDPLKINGYTEAFSSIPEFGLIDIFNYLIFSKSEYDGKKLKGYKSFEKLIIFGWSCY</sequence>
<protein>
    <submittedName>
        <fullName evidence="1">Uncharacterized protein</fullName>
    </submittedName>
</protein>
<dbReference type="EMBL" id="JAZGQO010000013">
    <property type="protein sequence ID" value="KAK6171806.1"/>
    <property type="molecule type" value="Genomic_DNA"/>
</dbReference>
<evidence type="ECO:0000313" key="2">
    <source>
        <dbReference type="Proteomes" id="UP001347796"/>
    </source>
</evidence>
<evidence type="ECO:0000313" key="1">
    <source>
        <dbReference type="EMBL" id="KAK6171806.1"/>
    </source>
</evidence>
<name>A0AAN8PGU6_PATCE</name>
<organism evidence="1 2">
    <name type="scientific">Patella caerulea</name>
    <name type="common">Rayed Mediterranean limpet</name>
    <dbReference type="NCBI Taxonomy" id="87958"/>
    <lineage>
        <taxon>Eukaryota</taxon>
        <taxon>Metazoa</taxon>
        <taxon>Spiralia</taxon>
        <taxon>Lophotrochozoa</taxon>
        <taxon>Mollusca</taxon>
        <taxon>Gastropoda</taxon>
        <taxon>Patellogastropoda</taxon>
        <taxon>Patelloidea</taxon>
        <taxon>Patellidae</taxon>
        <taxon>Patella</taxon>
    </lineage>
</organism>
<dbReference type="Proteomes" id="UP001347796">
    <property type="component" value="Unassembled WGS sequence"/>
</dbReference>